<evidence type="ECO:0000313" key="2">
    <source>
        <dbReference type="Proteomes" id="UP000599179"/>
    </source>
</evidence>
<sequence length="427" mass="50398">MSNSLRFFEFQKIAYKGKWQNTLFTEDLHKAFEAYYTKNPDTPFFELIPYGVRFKQYVGAIQIGKTTIEVLPKIGKEGNEETWQKVLIDMLKTCHLLTAKQTGDAHLKLKSNSILDLYFEMYILELENLLHKGLIKKYKPNSGQQKALKGALKFSKHLSKNIVHKERFYLNYTEYTKNHLLHQILFVALKVVNHISSSPLLKDRIGRIQLLFPEVNSLKTNKNHFTKIANSRKHKPYEKAISIAELILLNYRPDIKSGNRDLLALMFDMNMLWEEYVFRLLKKIHSKEYRILSQQKKLFWHKNQKIKPDIVMVEKSSNKTFVIDTKWKVLQKNRPSDDDLKQMYVYNHHWSAYKSILLYPKSKLQQSVEGNFALPMQNQTHTCQLLFVDVLENNQLNKNITNQVIEALEIEDKSQTKLPKKNYNERI</sequence>
<dbReference type="EMBL" id="BMGM01000013">
    <property type="protein sequence ID" value="GGE44450.1"/>
    <property type="molecule type" value="Genomic_DNA"/>
</dbReference>
<dbReference type="RefSeq" id="WP_188459549.1">
    <property type="nucleotide sequence ID" value="NZ_BMGM01000013.1"/>
</dbReference>
<evidence type="ECO:0008006" key="3">
    <source>
        <dbReference type="Google" id="ProtNLM"/>
    </source>
</evidence>
<proteinExistence type="predicted"/>
<dbReference type="InterPro" id="IPR019292">
    <property type="entry name" value="McrC"/>
</dbReference>
<dbReference type="Proteomes" id="UP000599179">
    <property type="component" value="Unassembled WGS sequence"/>
</dbReference>
<organism evidence="1 2">
    <name type="scientific">Psychroflexus planctonicus</name>
    <dbReference type="NCBI Taxonomy" id="1526575"/>
    <lineage>
        <taxon>Bacteria</taxon>
        <taxon>Pseudomonadati</taxon>
        <taxon>Bacteroidota</taxon>
        <taxon>Flavobacteriia</taxon>
        <taxon>Flavobacteriales</taxon>
        <taxon>Flavobacteriaceae</taxon>
        <taxon>Psychroflexus</taxon>
    </lineage>
</organism>
<gene>
    <name evidence="1" type="ORF">GCM10010832_25590</name>
</gene>
<dbReference type="PANTHER" id="PTHR38733">
    <property type="entry name" value="PROTEIN MCRC"/>
    <property type="match status" value="1"/>
</dbReference>
<evidence type="ECO:0000313" key="1">
    <source>
        <dbReference type="EMBL" id="GGE44450.1"/>
    </source>
</evidence>
<comment type="caution">
    <text evidence="1">The sequence shown here is derived from an EMBL/GenBank/DDBJ whole genome shotgun (WGS) entry which is preliminary data.</text>
</comment>
<accession>A0ABQ1SMX2</accession>
<dbReference type="Pfam" id="PF10117">
    <property type="entry name" value="McrBC"/>
    <property type="match status" value="1"/>
</dbReference>
<name>A0ABQ1SMX2_9FLAO</name>
<dbReference type="PANTHER" id="PTHR38733:SF1">
    <property type="entry name" value="TYPE IV METHYL-DIRECTED RESTRICTION ENZYME ECOKMCRBC"/>
    <property type="match status" value="1"/>
</dbReference>
<keyword evidence="2" id="KW-1185">Reference proteome</keyword>
<protein>
    <recommendedName>
        <fullName evidence="3">5-methylcytosine-specific restriction enzyme subunit McrC</fullName>
    </recommendedName>
</protein>
<reference evidence="2" key="1">
    <citation type="journal article" date="2019" name="Int. J. Syst. Evol. Microbiol.">
        <title>The Global Catalogue of Microorganisms (GCM) 10K type strain sequencing project: providing services to taxonomists for standard genome sequencing and annotation.</title>
        <authorList>
            <consortium name="The Broad Institute Genomics Platform"/>
            <consortium name="The Broad Institute Genome Sequencing Center for Infectious Disease"/>
            <person name="Wu L."/>
            <person name="Ma J."/>
        </authorList>
    </citation>
    <scope>NUCLEOTIDE SEQUENCE [LARGE SCALE GENOMIC DNA]</scope>
    <source>
        <strain evidence="2">CGMCC 1.12931</strain>
    </source>
</reference>